<evidence type="ECO:0000313" key="6">
    <source>
        <dbReference type="Proteomes" id="UP000655443"/>
    </source>
</evidence>
<dbReference type="AlphaFoldDB" id="A0A919D644"/>
<feature type="region of interest" description="Disordered" evidence="3">
    <location>
        <begin position="99"/>
        <end position="130"/>
    </location>
</feature>
<reference evidence="5" key="2">
    <citation type="submission" date="2020-09" db="EMBL/GenBank/DDBJ databases">
        <authorList>
            <person name="Sun Q."/>
            <person name="Ohkuma M."/>
        </authorList>
    </citation>
    <scope>NUCLEOTIDE SEQUENCE</scope>
    <source>
        <strain evidence="5">JCM 4714</strain>
    </source>
</reference>
<reference evidence="5" key="1">
    <citation type="journal article" date="2014" name="Int. J. Syst. Evol. Microbiol.">
        <title>Complete genome sequence of Corynebacterium casei LMG S-19264T (=DSM 44701T), isolated from a smear-ripened cheese.</title>
        <authorList>
            <consortium name="US DOE Joint Genome Institute (JGI-PGF)"/>
            <person name="Walter F."/>
            <person name="Albersmeier A."/>
            <person name="Kalinowski J."/>
            <person name="Ruckert C."/>
        </authorList>
    </citation>
    <scope>NUCLEOTIDE SEQUENCE</scope>
    <source>
        <strain evidence="5">JCM 4714</strain>
    </source>
</reference>
<dbReference type="Pfam" id="PF02254">
    <property type="entry name" value="TrkA_N"/>
    <property type="match status" value="1"/>
</dbReference>
<dbReference type="GO" id="GO:0006813">
    <property type="term" value="P:potassium ion transport"/>
    <property type="evidence" value="ECO:0007669"/>
    <property type="project" value="InterPro"/>
</dbReference>
<accession>A0A919D644</accession>
<keyword evidence="2" id="KW-0406">Ion transport</keyword>
<feature type="compositionally biased region" description="Basic residues" evidence="3">
    <location>
        <begin position="112"/>
        <end position="130"/>
    </location>
</feature>
<name>A0A919D644_9ACTN</name>
<evidence type="ECO:0000256" key="2">
    <source>
        <dbReference type="ARBA" id="ARBA00023065"/>
    </source>
</evidence>
<dbReference type="Proteomes" id="UP000655443">
    <property type="component" value="Unassembled WGS sequence"/>
</dbReference>
<dbReference type="InterPro" id="IPR036291">
    <property type="entry name" value="NAD(P)-bd_dom_sf"/>
</dbReference>
<dbReference type="InterPro" id="IPR003148">
    <property type="entry name" value="RCK_N"/>
</dbReference>
<keyword evidence="6" id="KW-1185">Reference proteome</keyword>
<evidence type="ECO:0000313" key="5">
    <source>
        <dbReference type="EMBL" id="GHE13498.1"/>
    </source>
</evidence>
<protein>
    <recommendedName>
        <fullName evidence="4">RCK N-terminal domain-containing protein</fullName>
    </recommendedName>
</protein>
<comment type="caution">
    <text evidence="5">The sequence shown here is derived from an EMBL/GenBank/DDBJ whole genome shotgun (WGS) entry which is preliminary data.</text>
</comment>
<sequence>MLSAARNDVTLVESDDDRVAELRSLPQVRLLAGDAFEPNVLADAGALTSYLVMAATGRDEDNLVISLLAKGQFGVGRVAARVNEAAGVEVIETAITAVPGRGAHPGRDRPACRHRGRHRRTRRPAHRPGS</sequence>
<keyword evidence="1" id="KW-0813">Transport</keyword>
<dbReference type="PANTHER" id="PTHR43833">
    <property type="entry name" value="POTASSIUM CHANNEL PROTEIN 2-RELATED-RELATED"/>
    <property type="match status" value="1"/>
</dbReference>
<dbReference type="EMBL" id="BMVG01000041">
    <property type="protein sequence ID" value="GHE13498.1"/>
    <property type="molecule type" value="Genomic_DNA"/>
</dbReference>
<proteinExistence type="predicted"/>
<evidence type="ECO:0000259" key="4">
    <source>
        <dbReference type="PROSITE" id="PS51201"/>
    </source>
</evidence>
<dbReference type="Gene3D" id="3.40.50.720">
    <property type="entry name" value="NAD(P)-binding Rossmann-like Domain"/>
    <property type="match status" value="1"/>
</dbReference>
<evidence type="ECO:0000256" key="1">
    <source>
        <dbReference type="ARBA" id="ARBA00022448"/>
    </source>
</evidence>
<dbReference type="PROSITE" id="PS51201">
    <property type="entry name" value="RCK_N"/>
    <property type="match status" value="1"/>
</dbReference>
<dbReference type="PANTHER" id="PTHR43833:SF5">
    <property type="entry name" value="TRK SYSTEM POTASSIUM UPTAKE PROTEIN TRKA"/>
    <property type="match status" value="1"/>
</dbReference>
<dbReference type="InterPro" id="IPR050721">
    <property type="entry name" value="Trk_Ktr_HKT_K-transport"/>
</dbReference>
<organism evidence="5 6">
    <name type="scientific">Streptomyces alanosinicus</name>
    <dbReference type="NCBI Taxonomy" id="68171"/>
    <lineage>
        <taxon>Bacteria</taxon>
        <taxon>Bacillati</taxon>
        <taxon>Actinomycetota</taxon>
        <taxon>Actinomycetes</taxon>
        <taxon>Kitasatosporales</taxon>
        <taxon>Streptomycetaceae</taxon>
        <taxon>Streptomyces</taxon>
    </lineage>
</organism>
<feature type="domain" description="RCK N-terminal" evidence="4">
    <location>
        <begin position="1"/>
        <end position="99"/>
    </location>
</feature>
<evidence type="ECO:0000256" key="3">
    <source>
        <dbReference type="SAM" id="MobiDB-lite"/>
    </source>
</evidence>
<dbReference type="SUPFAM" id="SSF51735">
    <property type="entry name" value="NAD(P)-binding Rossmann-fold domains"/>
    <property type="match status" value="1"/>
</dbReference>
<gene>
    <name evidence="5" type="ORF">GCM10010339_80660</name>
</gene>